<dbReference type="PANTHER" id="PTHR23349">
    <property type="entry name" value="BASIC HELIX-LOOP-HELIX TRANSCRIPTION FACTOR, TWIST"/>
    <property type="match status" value="1"/>
</dbReference>
<reference evidence="6" key="1">
    <citation type="submission" date="2025-08" db="UniProtKB">
        <authorList>
            <consortium name="Ensembl"/>
        </authorList>
    </citation>
    <scope>IDENTIFICATION</scope>
</reference>
<keyword evidence="1" id="KW-0805">Transcription regulation</keyword>
<evidence type="ECO:0000313" key="6">
    <source>
        <dbReference type="Ensembl" id="ENSSPUP00000020062.1"/>
    </source>
</evidence>
<dbReference type="GO" id="GO:0070654">
    <property type="term" value="P:sensory epithelium regeneration"/>
    <property type="evidence" value="ECO:0007669"/>
    <property type="project" value="Ensembl"/>
</dbReference>
<dbReference type="PANTHER" id="PTHR23349:SF108">
    <property type="entry name" value="BHLH DOMAIN-CONTAINING PROTEIN"/>
    <property type="match status" value="1"/>
</dbReference>
<dbReference type="GO" id="GO:0005634">
    <property type="term" value="C:nucleus"/>
    <property type="evidence" value="ECO:0007669"/>
    <property type="project" value="Ensembl"/>
</dbReference>
<keyword evidence="4" id="KW-0539">Nucleus</keyword>
<accession>A0A8D0H8T1</accession>
<dbReference type="GO" id="GO:0001894">
    <property type="term" value="P:tissue homeostasis"/>
    <property type="evidence" value="ECO:0007669"/>
    <property type="project" value="Ensembl"/>
</dbReference>
<keyword evidence="3" id="KW-0804">Transcription</keyword>
<dbReference type="Proteomes" id="UP000694392">
    <property type="component" value="Unplaced"/>
</dbReference>
<dbReference type="Gene3D" id="4.10.280.10">
    <property type="entry name" value="Helix-loop-helix DNA-binding domain"/>
    <property type="match status" value="1"/>
</dbReference>
<dbReference type="Pfam" id="PF00010">
    <property type="entry name" value="HLH"/>
    <property type="match status" value="1"/>
</dbReference>
<dbReference type="GO" id="GO:0000977">
    <property type="term" value="F:RNA polymerase II transcription regulatory region sequence-specific DNA binding"/>
    <property type="evidence" value="ECO:0007669"/>
    <property type="project" value="Ensembl"/>
</dbReference>
<dbReference type="CDD" id="cd19745">
    <property type="entry name" value="bHLH_TS_ASCL3"/>
    <property type="match status" value="1"/>
</dbReference>
<evidence type="ECO:0000313" key="7">
    <source>
        <dbReference type="Proteomes" id="UP000694392"/>
    </source>
</evidence>
<evidence type="ECO:0000256" key="2">
    <source>
        <dbReference type="ARBA" id="ARBA00023125"/>
    </source>
</evidence>
<dbReference type="AlphaFoldDB" id="A0A8D0H8T1"/>
<organism evidence="6 7">
    <name type="scientific">Sphenodon punctatus</name>
    <name type="common">Tuatara</name>
    <name type="synonym">Hatteria punctata</name>
    <dbReference type="NCBI Taxonomy" id="8508"/>
    <lineage>
        <taxon>Eukaryota</taxon>
        <taxon>Metazoa</taxon>
        <taxon>Chordata</taxon>
        <taxon>Craniata</taxon>
        <taxon>Vertebrata</taxon>
        <taxon>Euteleostomi</taxon>
        <taxon>Lepidosauria</taxon>
        <taxon>Sphenodontia</taxon>
        <taxon>Sphenodontidae</taxon>
        <taxon>Sphenodon</taxon>
    </lineage>
</organism>
<dbReference type="SMART" id="SM00353">
    <property type="entry name" value="HLH"/>
    <property type="match status" value="1"/>
</dbReference>
<dbReference type="PROSITE" id="PS50888">
    <property type="entry name" value="BHLH"/>
    <property type="match status" value="1"/>
</dbReference>
<proteinExistence type="predicted"/>
<dbReference type="InterPro" id="IPR036638">
    <property type="entry name" value="HLH_DNA-bd_sf"/>
</dbReference>
<evidence type="ECO:0000256" key="4">
    <source>
        <dbReference type="ARBA" id="ARBA00023242"/>
    </source>
</evidence>
<dbReference type="GO" id="GO:0005667">
    <property type="term" value="C:transcription regulator complex"/>
    <property type="evidence" value="ECO:0007669"/>
    <property type="project" value="Ensembl"/>
</dbReference>
<dbReference type="GO" id="GO:0046983">
    <property type="term" value="F:protein dimerization activity"/>
    <property type="evidence" value="ECO:0007669"/>
    <property type="project" value="InterPro"/>
</dbReference>
<dbReference type="SUPFAM" id="SSF47459">
    <property type="entry name" value="HLH, helix-loop-helix DNA-binding domain"/>
    <property type="match status" value="1"/>
</dbReference>
<sequence length="176" mass="20813">MESRSYCNFRDKFSICSDSQHEPMTRPFYGDPFVTFHMYPETSAQFACSEDLPLLPLASEQWIAENYYGDPYSFPCQVPCGHYSRCEYSYGPLFIRKRNERERQRVKCVNEGYAKLRHHLPSEYLEKRLSKVETLRAAIKYISYLQTVLYNDSAETEKNNMEPHHISKANKFSFKD</sequence>
<evidence type="ECO:0000259" key="5">
    <source>
        <dbReference type="PROSITE" id="PS50888"/>
    </source>
</evidence>
<name>A0A8D0H8T1_SPHPU</name>
<dbReference type="InterPro" id="IPR050283">
    <property type="entry name" value="E-box_TF_Regulators"/>
</dbReference>
<dbReference type="OMA" id="MMDNRSY"/>
<dbReference type="Ensembl" id="ENSSPUT00000021363.1">
    <property type="protein sequence ID" value="ENSSPUP00000020062.1"/>
    <property type="gene ID" value="ENSSPUG00000015416.1"/>
</dbReference>
<evidence type="ECO:0000256" key="1">
    <source>
        <dbReference type="ARBA" id="ARBA00023015"/>
    </source>
</evidence>
<keyword evidence="7" id="KW-1185">Reference proteome</keyword>
<reference evidence="6" key="2">
    <citation type="submission" date="2025-09" db="UniProtKB">
        <authorList>
            <consortium name="Ensembl"/>
        </authorList>
    </citation>
    <scope>IDENTIFICATION</scope>
</reference>
<dbReference type="InterPro" id="IPR011598">
    <property type="entry name" value="bHLH_dom"/>
</dbReference>
<dbReference type="GO" id="GO:0007431">
    <property type="term" value="P:salivary gland development"/>
    <property type="evidence" value="ECO:0007669"/>
    <property type="project" value="Ensembl"/>
</dbReference>
<protein>
    <submittedName>
        <fullName evidence="6">Achaete-scute family bHLH transcription factor 3</fullName>
    </submittedName>
</protein>
<dbReference type="GO" id="GO:0001227">
    <property type="term" value="F:DNA-binding transcription repressor activity, RNA polymerase II-specific"/>
    <property type="evidence" value="ECO:0007669"/>
    <property type="project" value="Ensembl"/>
</dbReference>
<feature type="domain" description="BHLH" evidence="5">
    <location>
        <begin position="93"/>
        <end position="145"/>
    </location>
</feature>
<dbReference type="FunFam" id="4.10.280.10:FF:000038">
    <property type="entry name" value="achaete-scute homolog 3"/>
    <property type="match status" value="1"/>
</dbReference>
<dbReference type="GeneTree" id="ENSGT00940000162850"/>
<evidence type="ECO:0000256" key="3">
    <source>
        <dbReference type="ARBA" id="ARBA00023163"/>
    </source>
</evidence>
<gene>
    <name evidence="6" type="primary">ASCL3</name>
</gene>
<keyword evidence="2" id="KW-0238">DNA-binding</keyword>